<evidence type="ECO:0000313" key="2">
    <source>
        <dbReference type="EMBL" id="CAB4826571.1"/>
    </source>
</evidence>
<gene>
    <name evidence="2" type="ORF">UFOPK3167_00663</name>
</gene>
<dbReference type="AlphaFoldDB" id="A0A6J7A199"/>
<reference evidence="2" key="1">
    <citation type="submission" date="2020-05" db="EMBL/GenBank/DDBJ databases">
        <authorList>
            <person name="Chiriac C."/>
            <person name="Salcher M."/>
            <person name="Ghai R."/>
            <person name="Kavagutti S V."/>
        </authorList>
    </citation>
    <scope>NUCLEOTIDE SEQUENCE</scope>
</reference>
<sequence>MKAFNNEITIGTSAPPTGSTKSTPKRSESPARISSGVVPSAATTQPPTPITLAKVAAIMNLPAGKITGRVVINSCNFINVITEPLNETQPTITVNTVKITSAVVASLPRCKYSTIATRAAAPPPTPLKSATSCGICVISTLRAAGTPTARPISMAPRIQPILLSGSDEPGFV</sequence>
<accession>A0A6J7A199</accession>
<proteinExistence type="predicted"/>
<feature type="region of interest" description="Disordered" evidence="1">
    <location>
        <begin position="1"/>
        <end position="44"/>
    </location>
</feature>
<dbReference type="EMBL" id="CAFABF010000025">
    <property type="protein sequence ID" value="CAB4826571.1"/>
    <property type="molecule type" value="Genomic_DNA"/>
</dbReference>
<name>A0A6J7A199_9ZZZZ</name>
<organism evidence="2">
    <name type="scientific">freshwater metagenome</name>
    <dbReference type="NCBI Taxonomy" id="449393"/>
    <lineage>
        <taxon>unclassified sequences</taxon>
        <taxon>metagenomes</taxon>
        <taxon>ecological metagenomes</taxon>
    </lineage>
</organism>
<feature type="compositionally biased region" description="Polar residues" evidence="1">
    <location>
        <begin position="1"/>
        <end position="22"/>
    </location>
</feature>
<protein>
    <submittedName>
        <fullName evidence="2">Unannotated protein</fullName>
    </submittedName>
</protein>
<evidence type="ECO:0000256" key="1">
    <source>
        <dbReference type="SAM" id="MobiDB-lite"/>
    </source>
</evidence>